<feature type="domain" description="Prenyltransferase alpha-alpha toroid" evidence="12">
    <location>
        <begin position="4"/>
        <end position="305"/>
    </location>
</feature>
<keyword evidence="7" id="KW-0677">Repeat</keyword>
<dbReference type="Pfam" id="PF00432">
    <property type="entry name" value="Prenyltrans"/>
    <property type="match status" value="1"/>
</dbReference>
<evidence type="ECO:0000256" key="3">
    <source>
        <dbReference type="ARBA" id="ARBA00012656"/>
    </source>
</evidence>
<evidence type="ECO:0000256" key="7">
    <source>
        <dbReference type="ARBA" id="ARBA00022737"/>
    </source>
</evidence>
<evidence type="ECO:0000256" key="6">
    <source>
        <dbReference type="ARBA" id="ARBA00022723"/>
    </source>
</evidence>
<dbReference type="InterPro" id="IPR008930">
    <property type="entry name" value="Terpenoid_cyclase/PrenylTrfase"/>
</dbReference>
<dbReference type="InterPro" id="IPR026873">
    <property type="entry name" value="Ptb1"/>
</dbReference>
<keyword evidence="5 11" id="KW-0808">Transferase</keyword>
<evidence type="ECO:0000256" key="5">
    <source>
        <dbReference type="ARBA" id="ARBA00022679"/>
    </source>
</evidence>
<evidence type="ECO:0000256" key="9">
    <source>
        <dbReference type="ARBA" id="ARBA00047658"/>
    </source>
</evidence>
<gene>
    <name evidence="13" type="ORF">CYFA0S_08e02388g</name>
</gene>
<comment type="cofactor">
    <cofactor evidence="11">
        <name>Zn(2+)</name>
        <dbReference type="ChEBI" id="CHEBI:29105"/>
    </cofactor>
    <text evidence="11">Binds 1 zinc ion per subunit.</text>
</comment>
<dbReference type="SUPFAM" id="SSF48239">
    <property type="entry name" value="Terpenoid cyclases/Protein prenyltransferases"/>
    <property type="match status" value="1"/>
</dbReference>
<dbReference type="Gene3D" id="1.50.10.20">
    <property type="match status" value="1"/>
</dbReference>
<evidence type="ECO:0000256" key="10">
    <source>
        <dbReference type="ARBA" id="ARBA00069127"/>
    </source>
</evidence>
<dbReference type="VEuPathDB" id="FungiDB:BON22_4913"/>
<dbReference type="AlphaFoldDB" id="A0A061B4S8"/>
<organism evidence="13">
    <name type="scientific">Cyberlindnera fabianii</name>
    <name type="common">Yeast</name>
    <name type="synonym">Hansenula fabianii</name>
    <dbReference type="NCBI Taxonomy" id="36022"/>
    <lineage>
        <taxon>Eukaryota</taxon>
        <taxon>Fungi</taxon>
        <taxon>Dikarya</taxon>
        <taxon>Ascomycota</taxon>
        <taxon>Saccharomycotina</taxon>
        <taxon>Saccharomycetes</taxon>
        <taxon>Phaffomycetales</taxon>
        <taxon>Phaffomycetaceae</taxon>
        <taxon>Cyberlindnera</taxon>
    </lineage>
</organism>
<dbReference type="CDD" id="cd02894">
    <property type="entry name" value="GGTase-II"/>
    <property type="match status" value="1"/>
</dbReference>
<proteinExistence type="inferred from homology"/>
<dbReference type="GO" id="GO:0072657">
    <property type="term" value="P:protein localization to membrane"/>
    <property type="evidence" value="ECO:0007669"/>
    <property type="project" value="UniProtKB-ARBA"/>
</dbReference>
<evidence type="ECO:0000256" key="11">
    <source>
        <dbReference type="RuleBase" id="RU365076"/>
    </source>
</evidence>
<dbReference type="PANTHER" id="PTHR11774">
    <property type="entry name" value="GERANYLGERANYL TRANSFERASE TYPE BETA SUBUNIT"/>
    <property type="match status" value="1"/>
</dbReference>
<name>A0A061B4S8_CYBFA</name>
<comment type="function">
    <text evidence="11">Catalyzes the transfer of a geranylgeranyl moiety from geranylgeranyl diphosphate to both cysteines of proteins with the C-terminal sequence -XXCC, -XCXC and -CCXX.</text>
</comment>
<dbReference type="FunFam" id="1.50.10.20:FF:000012">
    <property type="entry name" value="Geranylgeranyl transferase type-2 subunit beta"/>
    <property type="match status" value="1"/>
</dbReference>
<dbReference type="PhylomeDB" id="A0A061B4S8"/>
<sequence>MPDFLRQKHIDYIASLDTHDRDLAYHLTEHLRLNGTYWGLAALALLNSTDSFKKDEVVSFVLSCFNEDGGFGAFPHHDSHLLSTLSALQILLIYDSLDVLSVDSRKTKIVAFIKANRLSNGAFQGDRFGEVDTRFVYTALQSLAILGELDEETVDGAVSFVKSCANFDGGYGLGPGAESHSAQVFTCLGVLAIANRLDVVDVDLTGWWLSERQLENGGLNGRPGKLPDVCYSWWVLSSLAIIGKLHWIDFDALRRFILESQDEITGGISDRPDHQVDVFHTVFGIAGLSLMGFENLEPVDPIYCLPTSVSAKIPKWPYKSS</sequence>
<dbReference type="GO" id="GO:0004663">
    <property type="term" value="F:Rab geranylgeranyltransferase activity"/>
    <property type="evidence" value="ECO:0007669"/>
    <property type="project" value="UniProtKB-UniRule"/>
</dbReference>
<comment type="subunit">
    <text evidence="2">Heterodimer of an alpha and a beta subunit.</text>
</comment>
<evidence type="ECO:0000256" key="1">
    <source>
        <dbReference type="ARBA" id="ARBA00010497"/>
    </source>
</evidence>
<comment type="catalytic activity">
    <reaction evidence="9 11">
        <text>geranylgeranyl diphosphate + L-cysteinyl-[protein] = S-geranylgeranyl-L-cysteinyl-[protein] + diphosphate</text>
        <dbReference type="Rhea" id="RHEA:21240"/>
        <dbReference type="Rhea" id="RHEA-COMP:10131"/>
        <dbReference type="Rhea" id="RHEA-COMP:11537"/>
        <dbReference type="ChEBI" id="CHEBI:29950"/>
        <dbReference type="ChEBI" id="CHEBI:33019"/>
        <dbReference type="ChEBI" id="CHEBI:57533"/>
        <dbReference type="ChEBI" id="CHEBI:86021"/>
        <dbReference type="EC" id="2.5.1.60"/>
    </reaction>
</comment>
<dbReference type="GO" id="GO:0046872">
    <property type="term" value="F:metal ion binding"/>
    <property type="evidence" value="ECO:0007669"/>
    <property type="project" value="UniProtKB-KW"/>
</dbReference>
<evidence type="ECO:0000256" key="2">
    <source>
        <dbReference type="ARBA" id="ARBA00011355"/>
    </source>
</evidence>
<keyword evidence="8 11" id="KW-0862">Zinc</keyword>
<dbReference type="GO" id="GO:0005968">
    <property type="term" value="C:Rab-protein geranylgeranyltransferase complex"/>
    <property type="evidence" value="ECO:0007669"/>
    <property type="project" value="UniProtKB-UniRule"/>
</dbReference>
<evidence type="ECO:0000256" key="4">
    <source>
        <dbReference type="ARBA" id="ARBA00022602"/>
    </source>
</evidence>
<dbReference type="PANTHER" id="PTHR11774:SF11">
    <property type="entry name" value="GERANYLGERANYL TRANSFERASE TYPE-2 SUBUNIT BETA"/>
    <property type="match status" value="1"/>
</dbReference>
<dbReference type="EC" id="2.5.1.60" evidence="3 11"/>
<evidence type="ECO:0000313" key="13">
    <source>
        <dbReference type="EMBL" id="CDR41993.1"/>
    </source>
</evidence>
<dbReference type="EMBL" id="LK052893">
    <property type="protein sequence ID" value="CDR41993.1"/>
    <property type="molecule type" value="Genomic_DNA"/>
</dbReference>
<keyword evidence="6 11" id="KW-0479">Metal-binding</keyword>
<evidence type="ECO:0000259" key="12">
    <source>
        <dbReference type="Pfam" id="PF00432"/>
    </source>
</evidence>
<evidence type="ECO:0000256" key="8">
    <source>
        <dbReference type="ARBA" id="ARBA00022833"/>
    </source>
</evidence>
<dbReference type="InterPro" id="IPR001330">
    <property type="entry name" value="Prenyltrans"/>
</dbReference>
<keyword evidence="4 11" id="KW-0637">Prenyltransferase</keyword>
<accession>A0A061B4S8</accession>
<reference evidence="13" key="1">
    <citation type="journal article" date="2014" name="Genome Announc.">
        <title>Genome sequence of the yeast Cyberlindnera fabianii (Hansenula fabianii).</title>
        <authorList>
            <person name="Freel K.C."/>
            <person name="Sarilar V."/>
            <person name="Neuveglise C."/>
            <person name="Devillers H."/>
            <person name="Friedrich A."/>
            <person name="Schacherer J."/>
        </authorList>
    </citation>
    <scope>NUCLEOTIDE SEQUENCE</scope>
    <source>
        <strain evidence="13">YJS4271</strain>
    </source>
</reference>
<dbReference type="OrthoDB" id="5428259at2759"/>
<comment type="similarity">
    <text evidence="1 11">Belongs to the protein prenyltransferase subunit beta family.</text>
</comment>
<protein>
    <recommendedName>
        <fullName evidence="10 11">Geranylgeranyl transferase type-2 subunit beta</fullName>
        <ecNumber evidence="3 11">2.5.1.60</ecNumber>
    </recommendedName>
</protein>
<dbReference type="InterPro" id="IPR045089">
    <property type="entry name" value="PGGT1B-like"/>
</dbReference>